<dbReference type="AlphaFoldDB" id="A0A5C6D1G9"/>
<organism evidence="1 2">
    <name type="scientific">Bythopirellula polymerisocia</name>
    <dbReference type="NCBI Taxonomy" id="2528003"/>
    <lineage>
        <taxon>Bacteria</taxon>
        <taxon>Pseudomonadati</taxon>
        <taxon>Planctomycetota</taxon>
        <taxon>Planctomycetia</taxon>
        <taxon>Pirellulales</taxon>
        <taxon>Lacipirellulaceae</taxon>
        <taxon>Bythopirellula</taxon>
    </lineage>
</organism>
<protein>
    <recommendedName>
        <fullName evidence="3">Autotransporter-associated beta strand repeat protein</fullName>
    </recommendedName>
</protein>
<dbReference type="OrthoDB" id="218680at2"/>
<reference evidence="1 2" key="1">
    <citation type="submission" date="2019-02" db="EMBL/GenBank/DDBJ databases">
        <title>Deep-cultivation of Planctomycetes and their phenomic and genomic characterization uncovers novel biology.</title>
        <authorList>
            <person name="Wiegand S."/>
            <person name="Jogler M."/>
            <person name="Boedeker C."/>
            <person name="Pinto D."/>
            <person name="Vollmers J."/>
            <person name="Rivas-Marin E."/>
            <person name="Kohn T."/>
            <person name="Peeters S.H."/>
            <person name="Heuer A."/>
            <person name="Rast P."/>
            <person name="Oberbeckmann S."/>
            <person name="Bunk B."/>
            <person name="Jeske O."/>
            <person name="Meyerdierks A."/>
            <person name="Storesund J.E."/>
            <person name="Kallscheuer N."/>
            <person name="Luecker S."/>
            <person name="Lage O.M."/>
            <person name="Pohl T."/>
            <person name="Merkel B.J."/>
            <person name="Hornburger P."/>
            <person name="Mueller R.-W."/>
            <person name="Bruemmer F."/>
            <person name="Labrenz M."/>
            <person name="Spormann A.M."/>
            <person name="Op Den Camp H."/>
            <person name="Overmann J."/>
            <person name="Amann R."/>
            <person name="Jetten M.S.M."/>
            <person name="Mascher T."/>
            <person name="Medema M.H."/>
            <person name="Devos D.P."/>
            <person name="Kaster A.-K."/>
            <person name="Ovreas L."/>
            <person name="Rohde M."/>
            <person name="Galperin M.Y."/>
            <person name="Jogler C."/>
        </authorList>
    </citation>
    <scope>NUCLEOTIDE SEQUENCE [LARGE SCALE GENOMIC DNA]</scope>
    <source>
        <strain evidence="1 2">Pla144</strain>
    </source>
</reference>
<sequence>MRCYLVDLARATLVGSLLIGCTSESHSQIWTGLGDGETWLDGSNWDAGIAPQVPGNSAIFDTNFGIPQVPIQIDGAVAISSLDLINAPGAVVIADDEPLHPFLAFTLDNAGSVVPIKLGATPGYSLTFAESLSSLQFNDDVEVDHQGTSADIFRIESNVFGMKSLTLLPGTGRAELVGTSSQLNNLVTSVETQLGDFNADGLLDYIFIGGDFRIGATGKVSTRAFTQSVGNLDVQGTLLVEPRALMTQDTHLIGGGTIDVLDLATLRVSGGANLFTGKVNLLGGTLSVGSPIGPGGQVTLQQFATIGTTQPVYNPATDPAVVVDPGVTTPGSVGLAIDNLPAYALPIDLNFNNGSANAYRLGSPSLSSIAFGTPIVPFDDGVSQPAYFLGGAGHLFIDATLTDSPISGNSTAVIMPFFPSEDFGVNRGIIGINSFTSFSGPVLVEQEQLVLAHPLAVANAAGLDIVAQGPQYDGGNYQHGTITLDPLLIGSYAGPLPQLLGGALGFTSPHTLASLPTNTSLLGLALFDASGFGGGSPTSNLLALGGDSQIGQDPLFVINDGLDPGLNSVVLVITDQAHVKLTVPNFHSGGTAIVGHSILEIDDPAQLGPGPLNIADGADLLVTNSMTIFNELDMHDAVAFGSSQIRVPVGVTLRFDGNMSTAAAPQATFTKNGAGRLIFDPALPWQPFNQENSWGLRVSGGGEAILHQLPEYDPLFGAWQTGPLILDGPGTSLVVSNNVLPNAFTIANAGFRVLHAVPNSFTNIEVALGVDLVVAGVNDRHQVFGSIDKRGPGTLWFGGDSSGGDAVGSRYDGRGDLNIFEGAVRFGNVLGTDNGARAFPNDMVLHLQNQATLIKEQDQPGQLQSLYINDFAGGGIAEMIMFDIAAGFGDGSINLNLDSLGTFSIVGDLRKLGNAPLRFSAQPGATINIGPGARLLIDDGTVEVDGSGIDPFTDTLGGNSLTVTSNSTTGGLRITDGNVRIQQLSGSGRTRVEAGAKLEVVSILAAQEHFEINGEIQATIVQAFDLLTGRGVVSGSVLLNGGALAPNDDVNPGMPTPATLKITGNLTMGVGDEVNIDFDGATFTNDFVDIGGMASLGGALTLDVHSPFNMLGTSSHVILNAGGGIPSLFNITPNPGDYLGAGVEFAGINYSANDVTIELLQTAYADFNDDLVVNAADLLIWKSNFGLQGVGIHAQGDADLDGDVDGRDFLIWQRQVGTVFTLNPSITPINVPEPSVMGLLAISLLSLMVTRKTKSFDALQSI</sequence>
<accession>A0A5C6D1G9</accession>
<evidence type="ECO:0000313" key="2">
    <source>
        <dbReference type="Proteomes" id="UP000318437"/>
    </source>
</evidence>
<comment type="caution">
    <text evidence="1">The sequence shown here is derived from an EMBL/GenBank/DDBJ whole genome shotgun (WGS) entry which is preliminary data.</text>
</comment>
<dbReference type="Proteomes" id="UP000318437">
    <property type="component" value="Unassembled WGS sequence"/>
</dbReference>
<dbReference type="Gene3D" id="1.10.1330.10">
    <property type="entry name" value="Dockerin domain"/>
    <property type="match status" value="1"/>
</dbReference>
<proteinExistence type="predicted"/>
<keyword evidence="2" id="KW-1185">Reference proteome</keyword>
<dbReference type="RefSeq" id="WP_146447666.1">
    <property type="nucleotide sequence ID" value="NZ_SJPS01000001.1"/>
</dbReference>
<evidence type="ECO:0000313" key="1">
    <source>
        <dbReference type="EMBL" id="TWU29674.1"/>
    </source>
</evidence>
<name>A0A5C6D1G9_9BACT</name>
<dbReference type="GO" id="GO:0000272">
    <property type="term" value="P:polysaccharide catabolic process"/>
    <property type="evidence" value="ECO:0007669"/>
    <property type="project" value="InterPro"/>
</dbReference>
<evidence type="ECO:0008006" key="3">
    <source>
        <dbReference type="Google" id="ProtNLM"/>
    </source>
</evidence>
<gene>
    <name evidence="1" type="ORF">Pla144_04530</name>
</gene>
<dbReference type="EMBL" id="SJPS01000001">
    <property type="protein sequence ID" value="TWU29674.1"/>
    <property type="molecule type" value="Genomic_DNA"/>
</dbReference>
<dbReference type="PROSITE" id="PS51257">
    <property type="entry name" value="PROKAR_LIPOPROTEIN"/>
    <property type="match status" value="1"/>
</dbReference>
<dbReference type="InterPro" id="IPR036439">
    <property type="entry name" value="Dockerin_dom_sf"/>
</dbReference>